<sequence length="197" mass="21878">MLICSTHLRDGLVKKLALFSALVVYSFLWLIIPWTRAVALFVAGAAFFWILFFSSLIIEVKRREVVVALVLSLPFALAAISTEAFIWYGLGPLAALIWLIYLAKRAYVSLLKGILFVLSTLWLHVLMLVAVDVLTGGVLTRAYDLGLNPLQRWNIPIITLADAVALLVAAEVVKGLFRLWPSKPRAGSQTLRTTIKE</sequence>
<accession>A0A7L4P6P5</accession>
<dbReference type="AlphaFoldDB" id="A0A7L4P6P5"/>
<gene>
    <name evidence="2" type="ORF">HC235_01810</name>
</gene>
<dbReference type="OMA" id="IWYGLGP"/>
<evidence type="ECO:0000313" key="3">
    <source>
        <dbReference type="Proteomes" id="UP000554766"/>
    </source>
</evidence>
<evidence type="ECO:0000256" key="1">
    <source>
        <dbReference type="SAM" id="Phobius"/>
    </source>
</evidence>
<protein>
    <submittedName>
        <fullName evidence="2">Uncharacterized protein</fullName>
    </submittedName>
</protein>
<keyword evidence="1" id="KW-0812">Transmembrane</keyword>
<name>A0A7L4P6P5_9CREN</name>
<feature type="transmembrane region" description="Helical" evidence="1">
    <location>
        <begin position="86"/>
        <end position="103"/>
    </location>
</feature>
<feature type="transmembrane region" description="Helical" evidence="1">
    <location>
        <begin position="155"/>
        <end position="177"/>
    </location>
</feature>
<dbReference type="Proteomes" id="UP000554766">
    <property type="component" value="Unassembled WGS sequence"/>
</dbReference>
<feature type="transmembrane region" description="Helical" evidence="1">
    <location>
        <begin position="12"/>
        <end position="32"/>
    </location>
</feature>
<evidence type="ECO:0000313" key="2">
    <source>
        <dbReference type="EMBL" id="NYR14721.1"/>
    </source>
</evidence>
<comment type="caution">
    <text evidence="2">The sequence shown here is derived from an EMBL/GenBank/DDBJ whole genome shotgun (WGS) entry which is preliminary data.</text>
</comment>
<keyword evidence="1" id="KW-0472">Membrane</keyword>
<feature type="transmembrane region" description="Helical" evidence="1">
    <location>
        <begin position="38"/>
        <end position="58"/>
    </location>
</feature>
<feature type="transmembrane region" description="Helical" evidence="1">
    <location>
        <begin position="65"/>
        <end position="80"/>
    </location>
</feature>
<keyword evidence="1" id="KW-1133">Transmembrane helix</keyword>
<reference evidence="2 3" key="1">
    <citation type="journal article" date="2020" name="Nat. Commun.">
        <title>The structures of two archaeal type IV pili illuminate evolutionary relationships.</title>
        <authorList>
            <person name="Wang F."/>
            <person name="Baquero D.P."/>
            <person name="Su Z."/>
            <person name="Beltran L.C."/>
            <person name="Prangishvili D."/>
            <person name="Krupovic M."/>
            <person name="Egelman E.H."/>
        </authorList>
    </citation>
    <scope>NUCLEOTIDE SEQUENCE [LARGE SCALE GENOMIC DNA]</scope>
    <source>
        <strain evidence="2 3">2GA</strain>
    </source>
</reference>
<proteinExistence type="predicted"/>
<dbReference type="EMBL" id="JAAVJF010000001">
    <property type="protein sequence ID" value="NYR14721.1"/>
    <property type="molecule type" value="Genomic_DNA"/>
</dbReference>
<feature type="transmembrane region" description="Helical" evidence="1">
    <location>
        <begin position="115"/>
        <end position="135"/>
    </location>
</feature>
<organism evidence="2 3">
    <name type="scientific">Pyrobaculum arsenaticum</name>
    <dbReference type="NCBI Taxonomy" id="121277"/>
    <lineage>
        <taxon>Archaea</taxon>
        <taxon>Thermoproteota</taxon>
        <taxon>Thermoprotei</taxon>
        <taxon>Thermoproteales</taxon>
        <taxon>Thermoproteaceae</taxon>
        <taxon>Pyrobaculum</taxon>
    </lineage>
</organism>
<keyword evidence="3" id="KW-1185">Reference proteome</keyword>